<feature type="chain" id="PRO_5038480228" evidence="2">
    <location>
        <begin position="19"/>
        <end position="571"/>
    </location>
</feature>
<name>A0A1H4K9V4_9MICC</name>
<dbReference type="Gene3D" id="3.10.105.10">
    <property type="entry name" value="Dipeptide-binding Protein, Domain 3"/>
    <property type="match status" value="1"/>
</dbReference>
<organism evidence="4 5">
    <name type="scientific">Arthrobacter woluwensis</name>
    <dbReference type="NCBI Taxonomy" id="156980"/>
    <lineage>
        <taxon>Bacteria</taxon>
        <taxon>Bacillati</taxon>
        <taxon>Actinomycetota</taxon>
        <taxon>Actinomycetes</taxon>
        <taxon>Micrococcales</taxon>
        <taxon>Micrococcaceae</taxon>
        <taxon>Arthrobacter</taxon>
    </lineage>
</organism>
<dbReference type="PANTHER" id="PTHR30290">
    <property type="entry name" value="PERIPLASMIC BINDING COMPONENT OF ABC TRANSPORTER"/>
    <property type="match status" value="1"/>
</dbReference>
<feature type="signal peptide" evidence="2">
    <location>
        <begin position="1"/>
        <end position="18"/>
    </location>
</feature>
<keyword evidence="2" id="KW-0732">Signal</keyword>
<sequence>MKKSVSLGVALAASLALALTACGGGGAKGPEVGQGESAGGDLGKLIQTNPKDVKDLDQGGTLTVSVGDMGPNFNGFSNDGNTANNTALTAPVNAASCWTAAPDGKFSLDKDFCEDFHSELKNGKQTIAIKINEKATWNDGTPIDWRTFENTWKVLNGTNKDFDIVSSGVYEFIDSVKRGATDKDVVVTTSKPTYPLSSFFAGLLHPQVNTPEVFNKGFENNLRPEWMAGPFTVENYDSAAKTVSMIPNPKWWGAKPVLSRVIFRQMEASSTIAAFKNGEIDAVGARTLGRYKQVDGTKDADVRRGQRLFAGGLNINAKHPAVQDVAVRKAIFTAVDRAAIRKVRFNGLNWEEPDSSSMMLMPFSAYYQDNWPVREQGAEAAKKVLSDAGYAPNDKGIMAKDGKPVSFKITNYGDDPTLLATTQTLQKQLQAAGMDVGIDQIGDAELGKVLGQREFDVIMSGFTVGSDATDVVKQFYYSKTDENGLGNADLDRRILAIQSTADDAQRNKDAMNVEKDYLKQYFTMGSVFNGPQILFVKKGLANFGPTLFANLTDVPVADWTTVGWEKGSAHR</sequence>
<proteinExistence type="predicted"/>
<evidence type="ECO:0000256" key="1">
    <source>
        <dbReference type="SAM" id="MobiDB-lite"/>
    </source>
</evidence>
<reference evidence="4 5" key="1">
    <citation type="submission" date="2016-10" db="EMBL/GenBank/DDBJ databases">
        <authorList>
            <person name="de Groot N.N."/>
        </authorList>
    </citation>
    <scope>NUCLEOTIDE SEQUENCE [LARGE SCALE GENOMIC DNA]</scope>
    <source>
        <strain evidence="4 5">DSM 10495</strain>
    </source>
</reference>
<accession>A0A1H4K9V4</accession>
<dbReference type="GO" id="GO:0042597">
    <property type="term" value="C:periplasmic space"/>
    <property type="evidence" value="ECO:0007669"/>
    <property type="project" value="UniProtKB-ARBA"/>
</dbReference>
<dbReference type="PANTHER" id="PTHR30290:SF65">
    <property type="entry name" value="MONOACYL PHOSPHATIDYLINOSITOL TETRAMANNOSIDE-BINDING PROTEIN LPQW-RELATED"/>
    <property type="match status" value="1"/>
</dbReference>
<dbReference type="Gene3D" id="3.90.76.10">
    <property type="entry name" value="Dipeptide-binding Protein, Domain 1"/>
    <property type="match status" value="1"/>
</dbReference>
<protein>
    <submittedName>
        <fullName evidence="4">Peptide/nickel transport system substrate-binding protein</fullName>
    </submittedName>
</protein>
<keyword evidence="5" id="KW-1185">Reference proteome</keyword>
<evidence type="ECO:0000256" key="2">
    <source>
        <dbReference type="SAM" id="SignalP"/>
    </source>
</evidence>
<dbReference type="EMBL" id="FNSN01000003">
    <property type="protein sequence ID" value="SEB54838.1"/>
    <property type="molecule type" value="Genomic_DNA"/>
</dbReference>
<feature type="region of interest" description="Disordered" evidence="1">
    <location>
        <begin position="28"/>
        <end position="47"/>
    </location>
</feature>
<dbReference type="RefSeq" id="WP_066213713.1">
    <property type="nucleotide sequence ID" value="NZ_FNSN01000003.1"/>
</dbReference>
<gene>
    <name evidence="4" type="ORF">SAMN04489745_0547</name>
</gene>
<dbReference type="InterPro" id="IPR039424">
    <property type="entry name" value="SBP_5"/>
</dbReference>
<dbReference type="Gene3D" id="3.40.190.10">
    <property type="entry name" value="Periplasmic binding protein-like II"/>
    <property type="match status" value="1"/>
</dbReference>
<evidence type="ECO:0000313" key="5">
    <source>
        <dbReference type="Proteomes" id="UP000182652"/>
    </source>
</evidence>
<feature type="domain" description="Solute-binding protein family 5" evidence="3">
    <location>
        <begin position="120"/>
        <end position="481"/>
    </location>
</feature>
<evidence type="ECO:0000259" key="3">
    <source>
        <dbReference type="Pfam" id="PF00496"/>
    </source>
</evidence>
<dbReference type="GO" id="GO:0015833">
    <property type="term" value="P:peptide transport"/>
    <property type="evidence" value="ECO:0007669"/>
    <property type="project" value="TreeGrafter"/>
</dbReference>
<dbReference type="CDD" id="cd08501">
    <property type="entry name" value="PBP2_Lpqw"/>
    <property type="match status" value="1"/>
</dbReference>
<dbReference type="GO" id="GO:0043190">
    <property type="term" value="C:ATP-binding cassette (ABC) transporter complex"/>
    <property type="evidence" value="ECO:0007669"/>
    <property type="project" value="InterPro"/>
</dbReference>
<dbReference type="PROSITE" id="PS51257">
    <property type="entry name" value="PROKAR_LIPOPROTEIN"/>
    <property type="match status" value="1"/>
</dbReference>
<dbReference type="GO" id="GO:1904680">
    <property type="term" value="F:peptide transmembrane transporter activity"/>
    <property type="evidence" value="ECO:0007669"/>
    <property type="project" value="TreeGrafter"/>
</dbReference>
<dbReference type="InterPro" id="IPR000914">
    <property type="entry name" value="SBP_5_dom"/>
</dbReference>
<evidence type="ECO:0000313" key="4">
    <source>
        <dbReference type="EMBL" id="SEB54838.1"/>
    </source>
</evidence>
<dbReference type="Proteomes" id="UP000182652">
    <property type="component" value="Unassembled WGS sequence"/>
</dbReference>
<dbReference type="Pfam" id="PF00496">
    <property type="entry name" value="SBP_bac_5"/>
    <property type="match status" value="1"/>
</dbReference>
<dbReference type="AlphaFoldDB" id="A0A1H4K9V4"/>
<dbReference type="STRING" id="156980.SAMN04489745_0547"/>
<dbReference type="SUPFAM" id="SSF53850">
    <property type="entry name" value="Periplasmic binding protein-like II"/>
    <property type="match status" value="1"/>
</dbReference>